<sequence length="109" mass="11849">MSLCRYRVGDSRELCHTVDPALSEPEPSTPAPHAACVVIAAVPYAACTVAEPAPPTSDRTLASGKLLIFQEFIAILCSTARKKSQPSLQESIRLKNTTRLLSMILKWNP</sequence>
<protein>
    <submittedName>
        <fullName evidence="1">Uncharacterized protein</fullName>
    </submittedName>
</protein>
<dbReference type="Proteomes" id="UP001055811">
    <property type="component" value="Linkage Group LG03"/>
</dbReference>
<evidence type="ECO:0000313" key="2">
    <source>
        <dbReference type="Proteomes" id="UP001055811"/>
    </source>
</evidence>
<organism evidence="1 2">
    <name type="scientific">Cichorium intybus</name>
    <name type="common">Chicory</name>
    <dbReference type="NCBI Taxonomy" id="13427"/>
    <lineage>
        <taxon>Eukaryota</taxon>
        <taxon>Viridiplantae</taxon>
        <taxon>Streptophyta</taxon>
        <taxon>Embryophyta</taxon>
        <taxon>Tracheophyta</taxon>
        <taxon>Spermatophyta</taxon>
        <taxon>Magnoliopsida</taxon>
        <taxon>eudicotyledons</taxon>
        <taxon>Gunneridae</taxon>
        <taxon>Pentapetalae</taxon>
        <taxon>asterids</taxon>
        <taxon>campanulids</taxon>
        <taxon>Asterales</taxon>
        <taxon>Asteraceae</taxon>
        <taxon>Cichorioideae</taxon>
        <taxon>Cichorieae</taxon>
        <taxon>Cichoriinae</taxon>
        <taxon>Cichorium</taxon>
    </lineage>
</organism>
<evidence type="ECO:0000313" key="1">
    <source>
        <dbReference type="EMBL" id="KAI3766278.1"/>
    </source>
</evidence>
<proteinExistence type="predicted"/>
<reference evidence="2" key="1">
    <citation type="journal article" date="2022" name="Mol. Ecol. Resour.">
        <title>The genomes of chicory, endive, great burdock and yacon provide insights into Asteraceae palaeo-polyploidization history and plant inulin production.</title>
        <authorList>
            <person name="Fan W."/>
            <person name="Wang S."/>
            <person name="Wang H."/>
            <person name="Wang A."/>
            <person name="Jiang F."/>
            <person name="Liu H."/>
            <person name="Zhao H."/>
            <person name="Xu D."/>
            <person name="Zhang Y."/>
        </authorList>
    </citation>
    <scope>NUCLEOTIDE SEQUENCE [LARGE SCALE GENOMIC DNA]</scope>
    <source>
        <strain evidence="2">cv. Punajuju</strain>
    </source>
</reference>
<keyword evidence="2" id="KW-1185">Reference proteome</keyword>
<gene>
    <name evidence="1" type="ORF">L2E82_16331</name>
</gene>
<dbReference type="EMBL" id="CM042011">
    <property type="protein sequence ID" value="KAI3766278.1"/>
    <property type="molecule type" value="Genomic_DNA"/>
</dbReference>
<name>A0ACB9F682_CICIN</name>
<accession>A0ACB9F682</accession>
<comment type="caution">
    <text evidence="1">The sequence shown here is derived from an EMBL/GenBank/DDBJ whole genome shotgun (WGS) entry which is preliminary data.</text>
</comment>
<reference evidence="1 2" key="2">
    <citation type="journal article" date="2022" name="Mol. Ecol. Resour.">
        <title>The genomes of chicory, endive, great burdock and yacon provide insights into Asteraceae paleo-polyploidization history and plant inulin production.</title>
        <authorList>
            <person name="Fan W."/>
            <person name="Wang S."/>
            <person name="Wang H."/>
            <person name="Wang A."/>
            <person name="Jiang F."/>
            <person name="Liu H."/>
            <person name="Zhao H."/>
            <person name="Xu D."/>
            <person name="Zhang Y."/>
        </authorList>
    </citation>
    <scope>NUCLEOTIDE SEQUENCE [LARGE SCALE GENOMIC DNA]</scope>
    <source>
        <strain evidence="2">cv. Punajuju</strain>
        <tissue evidence="1">Leaves</tissue>
    </source>
</reference>